<evidence type="ECO:0000256" key="4">
    <source>
        <dbReference type="ARBA" id="ARBA00022801"/>
    </source>
</evidence>
<reference evidence="7 8" key="1">
    <citation type="submission" date="2017-11" db="EMBL/GenBank/DDBJ databases">
        <title>Draft genome sequence of magnetotactic bacterium Magnetospirillum kuznetsovii LBB-42.</title>
        <authorList>
            <person name="Grouzdev D.S."/>
            <person name="Rysina M.S."/>
            <person name="Baslerov R.V."/>
            <person name="Koziaeva V."/>
        </authorList>
    </citation>
    <scope>NUCLEOTIDE SEQUENCE [LARGE SCALE GENOMIC DNA]</scope>
    <source>
        <strain evidence="7 8">LBB-42</strain>
    </source>
</reference>
<dbReference type="PANTHER" id="PTHR30417:SF1">
    <property type="entry name" value="N-ACETYLMURAMOYL-L-ALANINE AMIDASE AMID"/>
    <property type="match status" value="1"/>
</dbReference>
<dbReference type="InterPro" id="IPR036505">
    <property type="entry name" value="Amidase/PGRP_sf"/>
</dbReference>
<dbReference type="EMBL" id="PGTO01000006">
    <property type="protein sequence ID" value="RAU22138.1"/>
    <property type="molecule type" value="Genomic_DNA"/>
</dbReference>
<dbReference type="CDD" id="cd06583">
    <property type="entry name" value="PGRP"/>
    <property type="match status" value="1"/>
</dbReference>
<dbReference type="EC" id="3.5.1.28" evidence="3"/>
<protein>
    <recommendedName>
        <fullName evidence="3">N-acetylmuramoyl-L-alanine amidase</fullName>
        <ecNumber evidence="3">3.5.1.28</ecNumber>
    </recommendedName>
</protein>
<sequence length="225" mass="24786">MTVISHPSPNFEPRRSAIVDMLVIHYTGMPDGPAALARLCDAEAKVSAHYLIEEDGRVFSLVSEDLRAWHAGASHWRGETDINSRSIGIELVNPGHEFGYRAFPDAQIAALVDLSKGIVGRHPIPARNVVGHSDIAPPRKQDPGELFPWQVLAETHGIGVWPCGEPTELPPEHVVLAGLAHVGYDIHDPKAALTAFQRHFRPWKVDGHLDAETIGRLRGLMRILR</sequence>
<dbReference type="PANTHER" id="PTHR30417">
    <property type="entry name" value="N-ACETYLMURAMOYL-L-ALANINE AMIDASE AMID"/>
    <property type="match status" value="1"/>
</dbReference>
<dbReference type="InterPro" id="IPR051206">
    <property type="entry name" value="NAMLAA_amidase_2"/>
</dbReference>
<dbReference type="GO" id="GO:0019867">
    <property type="term" value="C:outer membrane"/>
    <property type="evidence" value="ECO:0007669"/>
    <property type="project" value="TreeGrafter"/>
</dbReference>
<evidence type="ECO:0000313" key="7">
    <source>
        <dbReference type="EMBL" id="RAU22138.1"/>
    </source>
</evidence>
<evidence type="ECO:0000256" key="1">
    <source>
        <dbReference type="ARBA" id="ARBA00001561"/>
    </source>
</evidence>
<organism evidence="7 8">
    <name type="scientific">Paramagnetospirillum kuznetsovii</name>
    <dbReference type="NCBI Taxonomy" id="2053833"/>
    <lineage>
        <taxon>Bacteria</taxon>
        <taxon>Pseudomonadati</taxon>
        <taxon>Pseudomonadota</taxon>
        <taxon>Alphaproteobacteria</taxon>
        <taxon>Rhodospirillales</taxon>
        <taxon>Magnetospirillaceae</taxon>
        <taxon>Paramagnetospirillum</taxon>
    </lineage>
</organism>
<dbReference type="SUPFAM" id="SSF55846">
    <property type="entry name" value="N-acetylmuramoyl-L-alanine amidase-like"/>
    <property type="match status" value="1"/>
</dbReference>
<gene>
    <name evidence="7" type="ORF">CU669_10070</name>
</gene>
<dbReference type="RefSeq" id="WP_112144454.1">
    <property type="nucleotide sequence ID" value="NZ_PGTO01000006.1"/>
</dbReference>
<dbReference type="OrthoDB" id="9794842at2"/>
<feature type="domain" description="N-acetylmuramoyl-L-alanine amidase" evidence="6">
    <location>
        <begin position="8"/>
        <end position="144"/>
    </location>
</feature>
<dbReference type="InterPro" id="IPR036365">
    <property type="entry name" value="PGBD-like_sf"/>
</dbReference>
<evidence type="ECO:0000256" key="2">
    <source>
        <dbReference type="ARBA" id="ARBA00007553"/>
    </source>
</evidence>
<accession>A0A364NYI1</accession>
<proteinExistence type="inferred from homology"/>
<dbReference type="GO" id="GO:0008745">
    <property type="term" value="F:N-acetylmuramoyl-L-alanine amidase activity"/>
    <property type="evidence" value="ECO:0007669"/>
    <property type="project" value="UniProtKB-EC"/>
</dbReference>
<dbReference type="Gene3D" id="1.10.101.10">
    <property type="entry name" value="PGBD-like superfamily/PGBD"/>
    <property type="match status" value="1"/>
</dbReference>
<dbReference type="SMART" id="SM00644">
    <property type="entry name" value="Ami_2"/>
    <property type="match status" value="1"/>
</dbReference>
<dbReference type="InterPro" id="IPR036366">
    <property type="entry name" value="PGBDSf"/>
</dbReference>
<dbReference type="GO" id="GO:0071555">
    <property type="term" value="P:cell wall organization"/>
    <property type="evidence" value="ECO:0007669"/>
    <property type="project" value="UniProtKB-KW"/>
</dbReference>
<dbReference type="AlphaFoldDB" id="A0A364NYI1"/>
<keyword evidence="8" id="KW-1185">Reference proteome</keyword>
<dbReference type="Gene3D" id="3.40.80.10">
    <property type="entry name" value="Peptidoglycan recognition protein-like"/>
    <property type="match status" value="1"/>
</dbReference>
<dbReference type="GO" id="GO:0009254">
    <property type="term" value="P:peptidoglycan turnover"/>
    <property type="evidence" value="ECO:0007669"/>
    <property type="project" value="TreeGrafter"/>
</dbReference>
<comment type="similarity">
    <text evidence="2">Belongs to the N-acetylmuramoyl-L-alanine amidase 2 family.</text>
</comment>
<evidence type="ECO:0000259" key="6">
    <source>
        <dbReference type="SMART" id="SM00644"/>
    </source>
</evidence>
<name>A0A364NYI1_9PROT</name>
<comment type="catalytic activity">
    <reaction evidence="1">
        <text>Hydrolyzes the link between N-acetylmuramoyl residues and L-amino acid residues in certain cell-wall glycopeptides.</text>
        <dbReference type="EC" id="3.5.1.28"/>
    </reaction>
</comment>
<dbReference type="InterPro" id="IPR002502">
    <property type="entry name" value="Amidase_domain"/>
</dbReference>
<evidence type="ECO:0000256" key="3">
    <source>
        <dbReference type="ARBA" id="ARBA00011901"/>
    </source>
</evidence>
<dbReference type="SUPFAM" id="SSF47090">
    <property type="entry name" value="PGBD-like"/>
    <property type="match status" value="1"/>
</dbReference>
<keyword evidence="5" id="KW-0961">Cell wall biogenesis/degradation</keyword>
<comment type="caution">
    <text evidence="7">The sequence shown here is derived from an EMBL/GenBank/DDBJ whole genome shotgun (WGS) entry which is preliminary data.</text>
</comment>
<evidence type="ECO:0000256" key="5">
    <source>
        <dbReference type="ARBA" id="ARBA00023316"/>
    </source>
</evidence>
<evidence type="ECO:0000313" key="8">
    <source>
        <dbReference type="Proteomes" id="UP000251075"/>
    </source>
</evidence>
<dbReference type="Pfam" id="PF01510">
    <property type="entry name" value="Amidase_2"/>
    <property type="match status" value="1"/>
</dbReference>
<dbReference type="GO" id="GO:0009253">
    <property type="term" value="P:peptidoglycan catabolic process"/>
    <property type="evidence" value="ECO:0007669"/>
    <property type="project" value="InterPro"/>
</dbReference>
<keyword evidence="4" id="KW-0378">Hydrolase</keyword>
<dbReference type="Proteomes" id="UP000251075">
    <property type="component" value="Unassembled WGS sequence"/>
</dbReference>